<dbReference type="AlphaFoldDB" id="A0A139A247"/>
<dbReference type="EMBL" id="KQ965814">
    <property type="protein sequence ID" value="KXS10814.1"/>
    <property type="molecule type" value="Genomic_DNA"/>
</dbReference>
<proteinExistence type="predicted"/>
<evidence type="ECO:0000256" key="1">
    <source>
        <dbReference type="SAM" id="MobiDB-lite"/>
    </source>
</evidence>
<reference evidence="2 3" key="1">
    <citation type="journal article" date="2015" name="Genome Biol. Evol.">
        <title>Phylogenomic analyses indicate that early fungi evolved digesting cell walls of algal ancestors of land plants.</title>
        <authorList>
            <person name="Chang Y."/>
            <person name="Wang S."/>
            <person name="Sekimoto S."/>
            <person name="Aerts A.L."/>
            <person name="Choi C."/>
            <person name="Clum A."/>
            <person name="LaButti K.M."/>
            <person name="Lindquist E.A."/>
            <person name="Yee Ngan C."/>
            <person name="Ohm R.A."/>
            <person name="Salamov A.A."/>
            <person name="Grigoriev I.V."/>
            <person name="Spatafora J.W."/>
            <person name="Berbee M.L."/>
        </authorList>
    </citation>
    <scope>NUCLEOTIDE SEQUENCE [LARGE SCALE GENOMIC DNA]</scope>
    <source>
        <strain evidence="2 3">JEL478</strain>
    </source>
</reference>
<evidence type="ECO:0000313" key="2">
    <source>
        <dbReference type="EMBL" id="KXS10814.1"/>
    </source>
</evidence>
<protein>
    <submittedName>
        <fullName evidence="2">Uncharacterized protein</fullName>
    </submittedName>
</protein>
<evidence type="ECO:0000313" key="3">
    <source>
        <dbReference type="Proteomes" id="UP000070544"/>
    </source>
</evidence>
<sequence length="152" mass="16497">MLTPENPSEGASCGSASANALPPSHAAEQDVEQQMSLRDVAELVGPDPGDGKDYDEWIKVFREKVIPIIGDLIPVPGVTVPIQVVLFVCDSALKVKHYEHQAWSLAKHVGVLICALNERIAISVYRSSQRSLVRKLSLSQKEPSEGNSPTKI</sequence>
<organism evidence="2 3">
    <name type="scientific">Gonapodya prolifera (strain JEL478)</name>
    <name type="common">Monoblepharis prolifera</name>
    <dbReference type="NCBI Taxonomy" id="1344416"/>
    <lineage>
        <taxon>Eukaryota</taxon>
        <taxon>Fungi</taxon>
        <taxon>Fungi incertae sedis</taxon>
        <taxon>Chytridiomycota</taxon>
        <taxon>Chytridiomycota incertae sedis</taxon>
        <taxon>Monoblepharidomycetes</taxon>
        <taxon>Monoblepharidales</taxon>
        <taxon>Gonapodyaceae</taxon>
        <taxon>Gonapodya</taxon>
    </lineage>
</organism>
<feature type="region of interest" description="Disordered" evidence="1">
    <location>
        <begin position="1"/>
        <end position="33"/>
    </location>
</feature>
<name>A0A139A247_GONPJ</name>
<dbReference type="Proteomes" id="UP000070544">
    <property type="component" value="Unassembled WGS sequence"/>
</dbReference>
<keyword evidence="3" id="KW-1185">Reference proteome</keyword>
<accession>A0A139A247</accession>
<gene>
    <name evidence="2" type="ORF">M427DRAFT_73574</name>
</gene>